<reference evidence="1 2" key="1">
    <citation type="journal article" date="2019" name="Nat. Ecol. Evol.">
        <title>Megaphylogeny resolves global patterns of mushroom evolution.</title>
        <authorList>
            <person name="Varga T."/>
            <person name="Krizsan K."/>
            <person name="Foldi C."/>
            <person name="Dima B."/>
            <person name="Sanchez-Garcia M."/>
            <person name="Sanchez-Ramirez S."/>
            <person name="Szollosi G.J."/>
            <person name="Szarkandi J.G."/>
            <person name="Papp V."/>
            <person name="Albert L."/>
            <person name="Andreopoulos W."/>
            <person name="Angelini C."/>
            <person name="Antonin V."/>
            <person name="Barry K.W."/>
            <person name="Bougher N.L."/>
            <person name="Buchanan P."/>
            <person name="Buyck B."/>
            <person name="Bense V."/>
            <person name="Catcheside P."/>
            <person name="Chovatia M."/>
            <person name="Cooper J."/>
            <person name="Damon W."/>
            <person name="Desjardin D."/>
            <person name="Finy P."/>
            <person name="Geml J."/>
            <person name="Haridas S."/>
            <person name="Hughes K."/>
            <person name="Justo A."/>
            <person name="Karasinski D."/>
            <person name="Kautmanova I."/>
            <person name="Kiss B."/>
            <person name="Kocsube S."/>
            <person name="Kotiranta H."/>
            <person name="LaButti K.M."/>
            <person name="Lechner B.E."/>
            <person name="Liimatainen K."/>
            <person name="Lipzen A."/>
            <person name="Lukacs Z."/>
            <person name="Mihaltcheva S."/>
            <person name="Morgado L.N."/>
            <person name="Niskanen T."/>
            <person name="Noordeloos M.E."/>
            <person name="Ohm R.A."/>
            <person name="Ortiz-Santana B."/>
            <person name="Ovrebo C."/>
            <person name="Racz N."/>
            <person name="Riley R."/>
            <person name="Savchenko A."/>
            <person name="Shiryaev A."/>
            <person name="Soop K."/>
            <person name="Spirin V."/>
            <person name="Szebenyi C."/>
            <person name="Tomsovsky M."/>
            <person name="Tulloss R.E."/>
            <person name="Uehling J."/>
            <person name="Grigoriev I.V."/>
            <person name="Vagvolgyi C."/>
            <person name="Papp T."/>
            <person name="Martin F.M."/>
            <person name="Miettinen O."/>
            <person name="Hibbett D.S."/>
            <person name="Nagy L.G."/>
        </authorList>
    </citation>
    <scope>NUCLEOTIDE SEQUENCE [LARGE SCALE GENOMIC DNA]</scope>
    <source>
        <strain evidence="1 2">NL-1719</strain>
    </source>
</reference>
<dbReference type="EMBL" id="ML208538">
    <property type="protein sequence ID" value="TFK63143.1"/>
    <property type="molecule type" value="Genomic_DNA"/>
</dbReference>
<name>A0ACD3AB99_9AGAR</name>
<gene>
    <name evidence="1" type="ORF">BDN72DRAFT_337141</name>
</gene>
<keyword evidence="2" id="KW-1185">Reference proteome</keyword>
<evidence type="ECO:0000313" key="2">
    <source>
        <dbReference type="Proteomes" id="UP000308600"/>
    </source>
</evidence>
<protein>
    <submittedName>
        <fullName evidence="1">Uncharacterized protein</fullName>
    </submittedName>
</protein>
<evidence type="ECO:0000313" key="1">
    <source>
        <dbReference type="EMBL" id="TFK63143.1"/>
    </source>
</evidence>
<proteinExistence type="predicted"/>
<sequence length="124" mass="13811">MANKEETSGPGLPALIEAHRDNRLRSIPRAVHHNIDPCHACPQASARLLRGLHADFMNPTKAEFRSRGISLLCILTTIALLNHLFIQTIERPQRITGSTSRHRVRRLDARAPDGRQRKAAGIAD</sequence>
<dbReference type="Proteomes" id="UP000308600">
    <property type="component" value="Unassembled WGS sequence"/>
</dbReference>
<accession>A0ACD3AB99</accession>
<organism evidence="1 2">
    <name type="scientific">Pluteus cervinus</name>
    <dbReference type="NCBI Taxonomy" id="181527"/>
    <lineage>
        <taxon>Eukaryota</taxon>
        <taxon>Fungi</taxon>
        <taxon>Dikarya</taxon>
        <taxon>Basidiomycota</taxon>
        <taxon>Agaricomycotina</taxon>
        <taxon>Agaricomycetes</taxon>
        <taxon>Agaricomycetidae</taxon>
        <taxon>Agaricales</taxon>
        <taxon>Pluteineae</taxon>
        <taxon>Pluteaceae</taxon>
        <taxon>Pluteus</taxon>
    </lineage>
</organism>